<reference evidence="1" key="2">
    <citation type="submission" date="2022-06" db="UniProtKB">
        <authorList>
            <consortium name="EnsemblMetazoa"/>
        </authorList>
    </citation>
    <scope>IDENTIFICATION</scope>
    <source>
        <strain evidence="1">PS312</strain>
    </source>
</reference>
<organism evidence="1 2">
    <name type="scientific">Pristionchus pacificus</name>
    <name type="common">Parasitic nematode worm</name>
    <dbReference type="NCBI Taxonomy" id="54126"/>
    <lineage>
        <taxon>Eukaryota</taxon>
        <taxon>Metazoa</taxon>
        <taxon>Ecdysozoa</taxon>
        <taxon>Nematoda</taxon>
        <taxon>Chromadorea</taxon>
        <taxon>Rhabditida</taxon>
        <taxon>Rhabditina</taxon>
        <taxon>Diplogasteromorpha</taxon>
        <taxon>Diplogasteroidea</taxon>
        <taxon>Neodiplogasteridae</taxon>
        <taxon>Pristionchus</taxon>
    </lineage>
</organism>
<accession>A0A8R1UBG7</accession>
<accession>A0A2A6C6A1</accession>
<protein>
    <submittedName>
        <fullName evidence="1">Uncharacterized protein</fullName>
    </submittedName>
</protein>
<dbReference type="Proteomes" id="UP000005239">
    <property type="component" value="Unassembled WGS sequence"/>
</dbReference>
<sequence length="382" mass="44080">RIRAIVRYLEVEFDLVLEQAVFGVSGEIVDLNVLARCLANLSDDVIANGVVLHERDIGGEGRRADEISAHNHVDRDLYSTVLQDCGTAKNPRCRPPFSMPYKGQNGVATCARLRCPDNYDMFVNTAASARMGNRILDFTPQRVVMNPQTAVCAQYQNAETYKFQIRDSEGFLRLVNDVQCQQNNFPRHSCVTDGFLQQTCTKKDRCTQIRYLSDYAGNKCNEPFKLMMKFDSDHSRWVPMKKLSCDREFGWWRIHFPNGTWMHTRHGTIATCVAMKVEDDLSSRWLSIAIKTVLLIMITLLTVAVIFNAYMTRAVVIWEGSNWQRIWRQELLEATQLSENRDYVQRDIEYYARGLHMDLRQYDVMQRVVDKSDVVPNKESHA</sequence>
<name>A0A2A6C6A1_PRIPA</name>
<dbReference type="AlphaFoldDB" id="A0A2A6C6A1"/>
<dbReference type="EnsemblMetazoa" id="PPA18020.1">
    <property type="protein sequence ID" value="PPA18020.1"/>
    <property type="gene ID" value="WBGene00107574"/>
</dbReference>
<reference evidence="2" key="1">
    <citation type="journal article" date="2008" name="Nat. Genet.">
        <title>The Pristionchus pacificus genome provides a unique perspective on nematode lifestyle and parasitism.</title>
        <authorList>
            <person name="Dieterich C."/>
            <person name="Clifton S.W."/>
            <person name="Schuster L.N."/>
            <person name="Chinwalla A."/>
            <person name="Delehaunty K."/>
            <person name="Dinkelacker I."/>
            <person name="Fulton L."/>
            <person name="Fulton R."/>
            <person name="Godfrey J."/>
            <person name="Minx P."/>
            <person name="Mitreva M."/>
            <person name="Roeseler W."/>
            <person name="Tian H."/>
            <person name="Witte H."/>
            <person name="Yang S.P."/>
            <person name="Wilson R.K."/>
            <person name="Sommer R.J."/>
        </authorList>
    </citation>
    <scope>NUCLEOTIDE SEQUENCE [LARGE SCALE GENOMIC DNA]</scope>
    <source>
        <strain evidence="2">PS312</strain>
    </source>
</reference>
<proteinExistence type="predicted"/>
<gene>
    <name evidence="1" type="primary">WBGene00107574</name>
</gene>
<keyword evidence="2" id="KW-1185">Reference proteome</keyword>
<evidence type="ECO:0000313" key="2">
    <source>
        <dbReference type="Proteomes" id="UP000005239"/>
    </source>
</evidence>
<evidence type="ECO:0000313" key="1">
    <source>
        <dbReference type="EnsemblMetazoa" id="PPA18020.1"/>
    </source>
</evidence>